<organism evidence="7 8">
    <name type="scientific">Dactylonectria macrodidyma</name>
    <dbReference type="NCBI Taxonomy" id="307937"/>
    <lineage>
        <taxon>Eukaryota</taxon>
        <taxon>Fungi</taxon>
        <taxon>Dikarya</taxon>
        <taxon>Ascomycota</taxon>
        <taxon>Pezizomycotina</taxon>
        <taxon>Sordariomycetes</taxon>
        <taxon>Hypocreomycetidae</taxon>
        <taxon>Hypocreales</taxon>
        <taxon>Nectriaceae</taxon>
        <taxon>Dactylonectria</taxon>
    </lineage>
</organism>
<dbReference type="EMBL" id="JAGMUV010000004">
    <property type="protein sequence ID" value="KAH7161847.1"/>
    <property type="molecule type" value="Genomic_DNA"/>
</dbReference>
<dbReference type="InterPro" id="IPR050416">
    <property type="entry name" value="FAD-linked_Oxidoreductase"/>
</dbReference>
<sequence length="469" mass="49611">MATSPSAVPAIQALLDRAGVPYSIPASDNFNELLSNYSGNHQDKKPGIIAVPESHYHVEAVVAACVEHKAQIVVRGGGHDIFGRSTVADGVTIDLRRLNSVTVSDSHDAAHVGGGATANQVLEALASQGLQVPVGSCGTVGYAGWCLVGGFGPYVHSYGLGADQIVGAKVVNAEGKLVDADAKMLKGLRGGGANLGVVVELTVKAYPLQDVQAGMLMYESTNLSKSVTTFFTNYQKLFDGGKKIPSQLYAMPFIFAVPAVGITLCCCIVWNGTATNESRAWIDDVGKLAPLMPGLPEPQVAIAKMRALDFSQHLTAMLPPQILGGRPQSASLTHLSPSVISSLANVAATMPKSSNGGINMHIIRADCPSCLDDVPDSVCPYREPHIMLELLGVGPDEETGKEAAQWSMAARNELMGLEEATKKTYIAVTSPECSDWEGVFGEKLGELKELKKEYDPNGVFKNAIPRLLD</sequence>
<keyword evidence="5" id="KW-0812">Transmembrane</keyword>
<dbReference type="Gene3D" id="3.30.465.10">
    <property type="match status" value="1"/>
</dbReference>
<protein>
    <recommendedName>
        <fullName evidence="6">FAD-binding PCMH-type domain-containing protein</fullName>
    </recommendedName>
</protein>
<feature type="transmembrane region" description="Helical" evidence="5">
    <location>
        <begin position="248"/>
        <end position="270"/>
    </location>
</feature>
<dbReference type="SUPFAM" id="SSF56176">
    <property type="entry name" value="FAD-binding/transporter-associated domain-like"/>
    <property type="match status" value="1"/>
</dbReference>
<feature type="domain" description="FAD-binding PCMH-type" evidence="6">
    <location>
        <begin position="42"/>
        <end position="208"/>
    </location>
</feature>
<evidence type="ECO:0000256" key="2">
    <source>
        <dbReference type="ARBA" id="ARBA00022630"/>
    </source>
</evidence>
<evidence type="ECO:0000256" key="4">
    <source>
        <dbReference type="ARBA" id="ARBA00023002"/>
    </source>
</evidence>
<dbReference type="OrthoDB" id="407275at2759"/>
<accession>A0A9P9FHB9</accession>
<dbReference type="InterPro" id="IPR012951">
    <property type="entry name" value="BBE"/>
</dbReference>
<keyword evidence="8" id="KW-1185">Reference proteome</keyword>
<dbReference type="AlphaFoldDB" id="A0A9P9FHB9"/>
<evidence type="ECO:0000256" key="3">
    <source>
        <dbReference type="ARBA" id="ARBA00022827"/>
    </source>
</evidence>
<evidence type="ECO:0000313" key="7">
    <source>
        <dbReference type="EMBL" id="KAH7161847.1"/>
    </source>
</evidence>
<proteinExistence type="inferred from homology"/>
<dbReference type="Pfam" id="PF08031">
    <property type="entry name" value="BBE"/>
    <property type="match status" value="1"/>
</dbReference>
<dbReference type="PANTHER" id="PTHR42973">
    <property type="entry name" value="BINDING OXIDOREDUCTASE, PUTATIVE (AFU_ORTHOLOGUE AFUA_1G17690)-RELATED"/>
    <property type="match status" value="1"/>
</dbReference>
<dbReference type="Proteomes" id="UP000738349">
    <property type="component" value="Unassembled WGS sequence"/>
</dbReference>
<dbReference type="InterPro" id="IPR016166">
    <property type="entry name" value="FAD-bd_PCMH"/>
</dbReference>
<reference evidence="7" key="1">
    <citation type="journal article" date="2021" name="Nat. Commun.">
        <title>Genetic determinants of endophytism in the Arabidopsis root mycobiome.</title>
        <authorList>
            <person name="Mesny F."/>
            <person name="Miyauchi S."/>
            <person name="Thiergart T."/>
            <person name="Pickel B."/>
            <person name="Atanasova L."/>
            <person name="Karlsson M."/>
            <person name="Huettel B."/>
            <person name="Barry K.W."/>
            <person name="Haridas S."/>
            <person name="Chen C."/>
            <person name="Bauer D."/>
            <person name="Andreopoulos W."/>
            <person name="Pangilinan J."/>
            <person name="LaButti K."/>
            <person name="Riley R."/>
            <person name="Lipzen A."/>
            <person name="Clum A."/>
            <person name="Drula E."/>
            <person name="Henrissat B."/>
            <person name="Kohler A."/>
            <person name="Grigoriev I.V."/>
            <person name="Martin F.M."/>
            <person name="Hacquard S."/>
        </authorList>
    </citation>
    <scope>NUCLEOTIDE SEQUENCE</scope>
    <source>
        <strain evidence="7">MPI-CAGE-AT-0147</strain>
    </source>
</reference>
<evidence type="ECO:0000313" key="8">
    <source>
        <dbReference type="Proteomes" id="UP000738349"/>
    </source>
</evidence>
<evidence type="ECO:0000256" key="5">
    <source>
        <dbReference type="SAM" id="Phobius"/>
    </source>
</evidence>
<keyword evidence="2" id="KW-0285">Flavoprotein</keyword>
<keyword evidence="5" id="KW-1133">Transmembrane helix</keyword>
<dbReference type="InterPro" id="IPR016167">
    <property type="entry name" value="FAD-bd_PCMH_sub1"/>
</dbReference>
<evidence type="ECO:0000259" key="6">
    <source>
        <dbReference type="PROSITE" id="PS51387"/>
    </source>
</evidence>
<dbReference type="GO" id="GO:0071949">
    <property type="term" value="F:FAD binding"/>
    <property type="evidence" value="ECO:0007669"/>
    <property type="project" value="InterPro"/>
</dbReference>
<keyword evidence="3" id="KW-0274">FAD</keyword>
<dbReference type="Gene3D" id="3.40.462.20">
    <property type="match status" value="1"/>
</dbReference>
<comment type="caution">
    <text evidence="7">The sequence shown here is derived from an EMBL/GenBank/DDBJ whole genome shotgun (WGS) entry which is preliminary data.</text>
</comment>
<keyword evidence="4" id="KW-0560">Oxidoreductase</keyword>
<dbReference type="Pfam" id="PF01565">
    <property type="entry name" value="FAD_binding_4"/>
    <property type="match status" value="1"/>
</dbReference>
<keyword evidence="5" id="KW-0472">Membrane</keyword>
<dbReference type="GO" id="GO:0016491">
    <property type="term" value="F:oxidoreductase activity"/>
    <property type="evidence" value="ECO:0007669"/>
    <property type="project" value="UniProtKB-KW"/>
</dbReference>
<gene>
    <name evidence="7" type="ORF">EDB81DRAFT_683928</name>
</gene>
<dbReference type="PROSITE" id="PS51387">
    <property type="entry name" value="FAD_PCMH"/>
    <property type="match status" value="1"/>
</dbReference>
<comment type="similarity">
    <text evidence="1">Belongs to the oxygen-dependent FAD-linked oxidoreductase family.</text>
</comment>
<dbReference type="InterPro" id="IPR036318">
    <property type="entry name" value="FAD-bd_PCMH-like_sf"/>
</dbReference>
<dbReference type="PANTHER" id="PTHR42973:SF7">
    <property type="entry name" value="FAD-BINDING PCMH-TYPE DOMAIN-CONTAINING PROTEIN"/>
    <property type="match status" value="1"/>
</dbReference>
<name>A0A9P9FHB9_9HYPO</name>
<dbReference type="InterPro" id="IPR016169">
    <property type="entry name" value="FAD-bd_PCMH_sub2"/>
</dbReference>
<evidence type="ECO:0000256" key="1">
    <source>
        <dbReference type="ARBA" id="ARBA00005466"/>
    </source>
</evidence>
<dbReference type="InterPro" id="IPR006094">
    <property type="entry name" value="Oxid_FAD_bind_N"/>
</dbReference>
<dbReference type="Gene3D" id="3.30.43.10">
    <property type="entry name" value="Uridine Diphospho-n-acetylenolpyruvylglucosamine Reductase, domain 2"/>
    <property type="match status" value="1"/>
</dbReference>